<organism evidence="2 3">
    <name type="scientific">Folsomia candida</name>
    <name type="common">Springtail</name>
    <dbReference type="NCBI Taxonomy" id="158441"/>
    <lineage>
        <taxon>Eukaryota</taxon>
        <taxon>Metazoa</taxon>
        <taxon>Ecdysozoa</taxon>
        <taxon>Arthropoda</taxon>
        <taxon>Hexapoda</taxon>
        <taxon>Collembola</taxon>
        <taxon>Entomobryomorpha</taxon>
        <taxon>Isotomoidea</taxon>
        <taxon>Isotomidae</taxon>
        <taxon>Proisotominae</taxon>
        <taxon>Folsomia</taxon>
    </lineage>
</organism>
<keyword evidence="3" id="KW-1185">Reference proteome</keyword>
<evidence type="ECO:0000259" key="1">
    <source>
        <dbReference type="PROSITE" id="PS51457"/>
    </source>
</evidence>
<evidence type="ECO:0000313" key="2">
    <source>
        <dbReference type="EMBL" id="OXA53405.1"/>
    </source>
</evidence>
<proteinExistence type="predicted"/>
<dbReference type="AlphaFoldDB" id="A0A226E733"/>
<dbReference type="OMA" id="CNANRSA"/>
<reference evidence="2 3" key="1">
    <citation type="submission" date="2015-12" db="EMBL/GenBank/DDBJ databases">
        <title>The genome of Folsomia candida.</title>
        <authorList>
            <person name="Faddeeva A."/>
            <person name="Derks M.F."/>
            <person name="Anvar Y."/>
            <person name="Smit S."/>
            <person name="Van Straalen N."/>
            <person name="Roelofs D."/>
        </authorList>
    </citation>
    <scope>NUCLEOTIDE SEQUENCE [LARGE SCALE GENOMIC DNA]</scope>
    <source>
        <strain evidence="2 3">VU population</strain>
        <tissue evidence="2">Whole body</tissue>
    </source>
</reference>
<comment type="caution">
    <text evidence="2">The sequence shown here is derived from an EMBL/GenBank/DDBJ whole genome shotgun (WGS) entry which is preliminary data.</text>
</comment>
<dbReference type="GO" id="GO:0003677">
    <property type="term" value="F:DNA binding"/>
    <property type="evidence" value="ECO:0007669"/>
    <property type="project" value="InterPro"/>
</dbReference>
<accession>A0A226E733</accession>
<evidence type="ECO:0000313" key="3">
    <source>
        <dbReference type="Proteomes" id="UP000198287"/>
    </source>
</evidence>
<dbReference type="Gene3D" id="1.10.10.2590">
    <property type="entry name" value="BEN domain"/>
    <property type="match status" value="1"/>
</dbReference>
<dbReference type="Proteomes" id="UP000198287">
    <property type="component" value="Unassembled WGS sequence"/>
</dbReference>
<dbReference type="EMBL" id="LNIX01000005">
    <property type="protein sequence ID" value="OXA53405.1"/>
    <property type="molecule type" value="Genomic_DNA"/>
</dbReference>
<name>A0A226E733_FOLCA</name>
<dbReference type="InterPro" id="IPR018379">
    <property type="entry name" value="BEN_domain"/>
</dbReference>
<gene>
    <name evidence="2" type="ORF">Fcan01_10588</name>
</gene>
<dbReference type="OrthoDB" id="6498262at2759"/>
<dbReference type="PROSITE" id="PS51457">
    <property type="entry name" value="BEN"/>
    <property type="match status" value="1"/>
</dbReference>
<protein>
    <recommendedName>
        <fullName evidence="1">BEN domain-containing protein</fullName>
    </recommendedName>
</protein>
<sequence>MDFLLIEWLNETPKMYSVVSSEKLEDGSLRANLERVVGDTVQVNWSRGKKYPGLVLQIGYEAELSKEADKLALLAANSSQNDVTTGVKRKLGTKKGEKSRQRATDINDIIENMSQPPASIITPVELDEGMPLDEGEGMALDEGNDNHEVETNFEDKYHLWKEKYKKLRTKYRALKESVKRGAEVEIYPDSNVRLPAADLLAIKMGSNKPTVYARNLFRRLFSSEELGRHSLLGKKCNANRSAEVLPVIDTIRRDAIINCVLKEEGLDEHPNTGNIEADKIFLKTKKATKKEINKSLSQFLREENKKYNHE</sequence>
<feature type="domain" description="BEN" evidence="1">
    <location>
        <begin position="189"/>
        <end position="307"/>
    </location>
</feature>